<evidence type="ECO:0000256" key="9">
    <source>
        <dbReference type="SAM" id="Phobius"/>
    </source>
</evidence>
<comment type="caution">
    <text evidence="11">The sequence shown here is derived from an EMBL/GenBank/DDBJ whole genome shotgun (WGS) entry which is preliminary data.</text>
</comment>
<protein>
    <submittedName>
        <fullName evidence="11">Na+/H+ antiporter NhaC family protein</fullName>
    </submittedName>
</protein>
<feature type="transmembrane region" description="Helical" evidence="9">
    <location>
        <begin position="135"/>
        <end position="154"/>
    </location>
</feature>
<dbReference type="InterPro" id="IPR052180">
    <property type="entry name" value="NhaC_Na-H+_Antiporter"/>
</dbReference>
<evidence type="ECO:0000256" key="6">
    <source>
        <dbReference type="ARBA" id="ARBA00022989"/>
    </source>
</evidence>
<dbReference type="PANTHER" id="PTHR33451">
    <property type="entry name" value="MALATE-2H(+)/NA(+)-LACTATE ANTIPORTER"/>
    <property type="match status" value="1"/>
</dbReference>
<accession>A0A850ENZ3</accession>
<evidence type="ECO:0000313" key="11">
    <source>
        <dbReference type="EMBL" id="NUU62993.1"/>
    </source>
</evidence>
<evidence type="ECO:0000256" key="8">
    <source>
        <dbReference type="ARBA" id="ARBA00038435"/>
    </source>
</evidence>
<feature type="transmembrane region" description="Helical" evidence="9">
    <location>
        <begin position="40"/>
        <end position="56"/>
    </location>
</feature>
<comment type="subcellular location">
    <subcellularLocation>
        <location evidence="1">Cell membrane</location>
        <topology evidence="1">Multi-pass membrane protein</topology>
    </subcellularLocation>
</comment>
<dbReference type="GO" id="GO:0005886">
    <property type="term" value="C:plasma membrane"/>
    <property type="evidence" value="ECO:0007669"/>
    <property type="project" value="UniProtKB-SubCell"/>
</dbReference>
<dbReference type="InterPro" id="IPR018461">
    <property type="entry name" value="Na/H_Antiport_NhaC-like_C"/>
</dbReference>
<evidence type="ECO:0000259" key="10">
    <source>
        <dbReference type="Pfam" id="PF03553"/>
    </source>
</evidence>
<organism evidence="11 12">
    <name type="scientific">Paenibacillus agri</name>
    <dbReference type="NCBI Taxonomy" id="2744309"/>
    <lineage>
        <taxon>Bacteria</taxon>
        <taxon>Bacillati</taxon>
        <taxon>Bacillota</taxon>
        <taxon>Bacilli</taxon>
        <taxon>Bacillales</taxon>
        <taxon>Paenibacillaceae</taxon>
        <taxon>Paenibacillus</taxon>
    </lineage>
</organism>
<dbReference type="AlphaFoldDB" id="A0A850ENZ3"/>
<evidence type="ECO:0000256" key="4">
    <source>
        <dbReference type="ARBA" id="ARBA00022475"/>
    </source>
</evidence>
<proteinExistence type="inferred from homology"/>
<name>A0A850ENZ3_9BACL</name>
<evidence type="ECO:0000256" key="3">
    <source>
        <dbReference type="ARBA" id="ARBA00022449"/>
    </source>
</evidence>
<feature type="transmembrane region" description="Helical" evidence="9">
    <location>
        <begin position="15"/>
        <end position="33"/>
    </location>
</feature>
<evidence type="ECO:0000313" key="12">
    <source>
        <dbReference type="Proteomes" id="UP000564806"/>
    </source>
</evidence>
<feature type="domain" description="Na+/H+ antiporter NhaC-like C-terminal" evidence="10">
    <location>
        <begin position="13"/>
        <end position="224"/>
    </location>
</feature>
<dbReference type="Proteomes" id="UP000564806">
    <property type="component" value="Unassembled WGS sequence"/>
</dbReference>
<gene>
    <name evidence="11" type="ORF">HPT30_21825</name>
</gene>
<feature type="transmembrane region" description="Helical" evidence="9">
    <location>
        <begin position="206"/>
        <end position="224"/>
    </location>
</feature>
<feature type="transmembrane region" description="Helical" evidence="9">
    <location>
        <begin position="397"/>
        <end position="420"/>
    </location>
</feature>
<comment type="similarity">
    <text evidence="8">Belongs to the NhaC Na(+)/H(+) (TC 2.A.35) antiporter family.</text>
</comment>
<feature type="transmembrane region" description="Helical" evidence="9">
    <location>
        <begin position="101"/>
        <end position="129"/>
    </location>
</feature>
<keyword evidence="12" id="KW-1185">Reference proteome</keyword>
<sequence>MDNTTLEFRGGKSMAFIPIALFLVFCILFFTVFKVFDMTGLAMCAFLSIIIGGAFSKDYKKYWNAVILKGIGSPMAITIATVLLVIGMFSKLMAKSGVAEGFAWLANMLGLHGGAFTLFTFISVCIISASTGTSIGTLFTAFPVFFASGILLGADPVVLASAILSGAIFGDNIAPISDTTVASASTQAYTRKEGTAEIAGVVTTRFKFALAGSILACIFFYVFGSSNKVIATGVATLGNATPKGLIMLIPVVALLIVAVKTRDIFKAIPVGIAVGIVVGLISGVFTWTDVFSLKDGAVKGFLFEGFNNMVSTVLFVLSLFGIMGILIASSTMDRIASYICKSRMAKSVQGAELAIAGGTIIATALVGGVTSASILTFGPVADEIGKRKNLHPFRRAVLVDCFSMTIAAVIPFLSAFIFIVTSIIGSLRTEYSFIPEINPVSLFLTSFYPLCLFVVLIFSVLTGWGRKFEGPGGNPVTEYTEDMAINTVKV</sequence>
<feature type="transmembrane region" description="Helical" evidence="9">
    <location>
        <begin position="440"/>
        <end position="461"/>
    </location>
</feature>
<dbReference type="EMBL" id="JABWCS010000217">
    <property type="protein sequence ID" value="NUU62993.1"/>
    <property type="molecule type" value="Genomic_DNA"/>
</dbReference>
<evidence type="ECO:0000256" key="5">
    <source>
        <dbReference type="ARBA" id="ARBA00022692"/>
    </source>
</evidence>
<feature type="transmembrane region" description="Helical" evidence="9">
    <location>
        <begin position="308"/>
        <end position="332"/>
    </location>
</feature>
<reference evidence="11" key="1">
    <citation type="submission" date="2020-06" db="EMBL/GenBank/DDBJ databases">
        <title>Paenibacillus sp. nov., isolated from soil.</title>
        <authorList>
            <person name="Seo Y.L."/>
        </authorList>
    </citation>
    <scope>NUCLEOTIDE SEQUENCE [LARGE SCALE GENOMIC DNA]</scope>
    <source>
        <strain evidence="11">JW14</strain>
    </source>
</reference>
<keyword evidence="3" id="KW-0050">Antiport</keyword>
<dbReference type="RefSeq" id="WP_175373433.1">
    <property type="nucleotide sequence ID" value="NZ_JABWCS010000217.1"/>
</dbReference>
<keyword evidence="7 9" id="KW-0472">Membrane</keyword>
<feature type="transmembrane region" description="Helical" evidence="9">
    <location>
        <begin position="268"/>
        <end position="288"/>
    </location>
</feature>
<evidence type="ECO:0000256" key="1">
    <source>
        <dbReference type="ARBA" id="ARBA00004651"/>
    </source>
</evidence>
<keyword evidence="4" id="KW-1003">Cell membrane</keyword>
<keyword evidence="5 9" id="KW-0812">Transmembrane</keyword>
<keyword evidence="2" id="KW-0813">Transport</keyword>
<evidence type="ECO:0000256" key="2">
    <source>
        <dbReference type="ARBA" id="ARBA00022448"/>
    </source>
</evidence>
<dbReference type="GO" id="GO:0015297">
    <property type="term" value="F:antiporter activity"/>
    <property type="evidence" value="ECO:0007669"/>
    <property type="project" value="UniProtKB-KW"/>
</dbReference>
<feature type="transmembrane region" description="Helical" evidence="9">
    <location>
        <begin position="62"/>
        <end position="89"/>
    </location>
</feature>
<dbReference type="Pfam" id="PF03553">
    <property type="entry name" value="Na_H_antiporter"/>
    <property type="match status" value="1"/>
</dbReference>
<evidence type="ECO:0000256" key="7">
    <source>
        <dbReference type="ARBA" id="ARBA00023136"/>
    </source>
</evidence>
<dbReference type="PANTHER" id="PTHR33451:SF5">
    <property type="entry name" value="NA+_H+ ANTIPORTER"/>
    <property type="match status" value="1"/>
</dbReference>
<feature type="transmembrane region" description="Helical" evidence="9">
    <location>
        <begin position="244"/>
        <end position="261"/>
    </location>
</feature>
<feature type="transmembrane region" description="Helical" evidence="9">
    <location>
        <begin position="353"/>
        <end position="377"/>
    </location>
</feature>
<keyword evidence="6 9" id="KW-1133">Transmembrane helix</keyword>